<gene>
    <name evidence="8" type="ORF">EDB92DRAFT_1534862</name>
</gene>
<dbReference type="InterPro" id="IPR013328">
    <property type="entry name" value="6PGD_dom2"/>
</dbReference>
<evidence type="ECO:0000313" key="8">
    <source>
        <dbReference type="EMBL" id="KAH8996839.1"/>
    </source>
</evidence>
<dbReference type="Pfam" id="PF00725">
    <property type="entry name" value="3HCDH"/>
    <property type="match status" value="1"/>
</dbReference>
<feature type="binding site" evidence="5">
    <location>
        <position position="100"/>
    </location>
    <ligand>
        <name>NAD(+)</name>
        <dbReference type="ChEBI" id="CHEBI:57540"/>
    </ligand>
</feature>
<dbReference type="GO" id="GO:0006631">
    <property type="term" value="P:fatty acid metabolic process"/>
    <property type="evidence" value="ECO:0007669"/>
    <property type="project" value="InterPro"/>
</dbReference>
<dbReference type="InterPro" id="IPR036291">
    <property type="entry name" value="NAD(P)-bd_dom_sf"/>
</dbReference>
<dbReference type="PANTHER" id="PTHR48075:SF5">
    <property type="entry name" value="3-HYDROXYBUTYRYL-COA DEHYDROGENASE"/>
    <property type="match status" value="1"/>
</dbReference>
<name>A0AAD4LNF8_9AGAM</name>
<feature type="binding site" evidence="5">
    <location>
        <position position="38"/>
    </location>
    <ligand>
        <name>NAD(+)</name>
        <dbReference type="ChEBI" id="CHEBI:57540"/>
    </ligand>
</feature>
<sequence length="317" mass="34189">MSVAHGIKSLGVIGAGQMGLGIAYVAALRAKVNVQLYDRSPEQVAKGLSLMDKLLAKDVAKGKIQEADARQARERVSVVDHAVGVRALRDADMVIEAVSENLEIKRRIFSELAAETRSDTILATNTSSISITKIASSAVPQGESAASVLGRSSAGRVVGLHFFNPVPVMKLVELISALQTSDETLSRAREFAVACGKEVTVSKDVPGFVSNALLMPFINEAIMWLEKGVATRDDIDKTLRLGMNHPMGPLQLGRHSLALLSAHHLHSIGLDTCLAIQQTLYAGTGDSKYRPSVLLERMVDAQWLGRKNGKGFYEYDN</sequence>
<evidence type="ECO:0000256" key="1">
    <source>
        <dbReference type="ARBA" id="ARBA00005005"/>
    </source>
</evidence>
<dbReference type="GO" id="GO:0016616">
    <property type="term" value="F:oxidoreductase activity, acting on the CH-OH group of donors, NAD or NADP as acceptor"/>
    <property type="evidence" value="ECO:0007669"/>
    <property type="project" value="InterPro"/>
</dbReference>
<feature type="site" description="Important for catalytic activity" evidence="4">
    <location>
        <position position="161"/>
    </location>
</feature>
<dbReference type="Gene3D" id="1.10.1040.10">
    <property type="entry name" value="N-(1-d-carboxylethyl)-l-norvaline Dehydrogenase, domain 2"/>
    <property type="match status" value="1"/>
</dbReference>
<keyword evidence="3" id="KW-0560">Oxidoreductase</keyword>
<feature type="binding site" evidence="5">
    <location>
        <position position="127"/>
    </location>
    <ligand>
        <name>NAD(+)</name>
        <dbReference type="ChEBI" id="CHEBI:57540"/>
    </ligand>
</feature>
<dbReference type="Gene3D" id="1.10.1040.50">
    <property type="match status" value="1"/>
</dbReference>
<dbReference type="InterPro" id="IPR006176">
    <property type="entry name" value="3-OHacyl-CoA_DH_NAD-bd"/>
</dbReference>
<keyword evidence="5" id="KW-0520">NAD</keyword>
<evidence type="ECO:0000256" key="4">
    <source>
        <dbReference type="PIRSR" id="PIRSR000105-1"/>
    </source>
</evidence>
<dbReference type="Gene3D" id="3.40.50.720">
    <property type="entry name" value="NAD(P)-binding Rossmann-like Domain"/>
    <property type="match status" value="1"/>
</dbReference>
<dbReference type="SUPFAM" id="SSF51735">
    <property type="entry name" value="NAD(P)-binding Rossmann-fold domains"/>
    <property type="match status" value="1"/>
</dbReference>
<evidence type="ECO:0000256" key="2">
    <source>
        <dbReference type="ARBA" id="ARBA00009463"/>
    </source>
</evidence>
<dbReference type="PANTHER" id="PTHR48075">
    <property type="entry name" value="3-HYDROXYACYL-COA DEHYDROGENASE FAMILY PROTEIN"/>
    <property type="match status" value="1"/>
</dbReference>
<dbReference type="AlphaFoldDB" id="A0AAD4LNF8"/>
<protein>
    <submittedName>
        <fullName evidence="8">3-hydroxyacyl-CoA dehydrogenase</fullName>
    </submittedName>
</protein>
<feature type="binding site" evidence="5">
    <location>
        <position position="307"/>
    </location>
    <ligand>
        <name>NAD(+)</name>
        <dbReference type="ChEBI" id="CHEBI:57540"/>
    </ligand>
</feature>
<reference evidence="8" key="1">
    <citation type="submission" date="2022-01" db="EMBL/GenBank/DDBJ databases">
        <title>Comparative genomics reveals a dynamic genome evolution in the ectomycorrhizal milk-cap (Lactarius) mushrooms.</title>
        <authorList>
            <consortium name="DOE Joint Genome Institute"/>
            <person name="Lebreton A."/>
            <person name="Tang N."/>
            <person name="Kuo A."/>
            <person name="LaButti K."/>
            <person name="Drula E."/>
            <person name="Barry K."/>
            <person name="Clum A."/>
            <person name="Lipzen A."/>
            <person name="Mousain D."/>
            <person name="Ng V."/>
            <person name="Wang R."/>
            <person name="Wang X."/>
            <person name="Dai Y."/>
            <person name="Henrissat B."/>
            <person name="Grigoriev I.V."/>
            <person name="Guerin-Laguette A."/>
            <person name="Yu F."/>
            <person name="Martin F.M."/>
        </authorList>
    </citation>
    <scope>NUCLEOTIDE SEQUENCE</scope>
    <source>
        <strain evidence="8">QP</strain>
    </source>
</reference>
<feature type="binding site" evidence="5">
    <location>
        <position position="164"/>
    </location>
    <ligand>
        <name>NAD(+)</name>
        <dbReference type="ChEBI" id="CHEBI:57540"/>
    </ligand>
</feature>
<evidence type="ECO:0000259" key="7">
    <source>
        <dbReference type="Pfam" id="PF02737"/>
    </source>
</evidence>
<dbReference type="InterPro" id="IPR006108">
    <property type="entry name" value="3HC_DH_C"/>
</dbReference>
<dbReference type="EMBL" id="JAKELL010000008">
    <property type="protein sequence ID" value="KAH8996839.1"/>
    <property type="molecule type" value="Genomic_DNA"/>
</dbReference>
<comment type="pathway">
    <text evidence="1">Lipid metabolism; fatty acid beta-oxidation.</text>
</comment>
<comment type="similarity">
    <text evidence="2">Belongs to the 3-hydroxyacyl-CoA dehydrogenase family.</text>
</comment>
<feature type="domain" description="3-hydroxyacyl-CoA dehydrogenase C-terminal" evidence="6">
    <location>
        <begin position="207"/>
        <end position="315"/>
    </location>
</feature>
<organism evidence="8 9">
    <name type="scientific">Lactarius akahatsu</name>
    <dbReference type="NCBI Taxonomy" id="416441"/>
    <lineage>
        <taxon>Eukaryota</taxon>
        <taxon>Fungi</taxon>
        <taxon>Dikarya</taxon>
        <taxon>Basidiomycota</taxon>
        <taxon>Agaricomycotina</taxon>
        <taxon>Agaricomycetes</taxon>
        <taxon>Russulales</taxon>
        <taxon>Russulaceae</taxon>
        <taxon>Lactarius</taxon>
    </lineage>
</organism>
<keyword evidence="9" id="KW-1185">Reference proteome</keyword>
<dbReference type="Pfam" id="PF02737">
    <property type="entry name" value="3HCDH_N"/>
    <property type="match status" value="1"/>
</dbReference>
<feature type="domain" description="3-hydroxyacyl-CoA dehydrogenase NAD binding" evidence="7">
    <location>
        <begin position="10"/>
        <end position="204"/>
    </location>
</feature>
<feature type="binding site" evidence="5">
    <location>
        <position position="105"/>
    </location>
    <ligand>
        <name>NAD(+)</name>
        <dbReference type="ChEBI" id="CHEBI:57540"/>
    </ligand>
</feature>
<dbReference type="FunFam" id="3.40.50.720:FF:000009">
    <property type="entry name" value="Fatty oxidation complex, alpha subunit"/>
    <property type="match status" value="1"/>
</dbReference>
<dbReference type="Proteomes" id="UP001201163">
    <property type="component" value="Unassembled WGS sequence"/>
</dbReference>
<proteinExistence type="inferred from homology"/>
<dbReference type="GO" id="GO:0070403">
    <property type="term" value="F:NAD+ binding"/>
    <property type="evidence" value="ECO:0007669"/>
    <property type="project" value="InterPro"/>
</dbReference>
<dbReference type="SUPFAM" id="SSF48179">
    <property type="entry name" value="6-phosphogluconate dehydrogenase C-terminal domain-like"/>
    <property type="match status" value="1"/>
</dbReference>
<dbReference type="InterPro" id="IPR008927">
    <property type="entry name" value="6-PGluconate_DH-like_C_sf"/>
</dbReference>
<evidence type="ECO:0000313" key="9">
    <source>
        <dbReference type="Proteomes" id="UP001201163"/>
    </source>
</evidence>
<evidence type="ECO:0000256" key="3">
    <source>
        <dbReference type="ARBA" id="ARBA00023002"/>
    </source>
</evidence>
<accession>A0AAD4LNF8</accession>
<dbReference type="PIRSF" id="PIRSF000105">
    <property type="entry name" value="HCDH"/>
    <property type="match status" value="1"/>
</dbReference>
<dbReference type="InterPro" id="IPR022694">
    <property type="entry name" value="3-OHacyl-CoA_DH"/>
</dbReference>
<comment type="caution">
    <text evidence="8">The sequence shown here is derived from an EMBL/GenBank/DDBJ whole genome shotgun (WGS) entry which is preliminary data.</text>
</comment>
<evidence type="ECO:0000259" key="6">
    <source>
        <dbReference type="Pfam" id="PF00725"/>
    </source>
</evidence>
<feature type="binding site" evidence="5">
    <location>
        <begin position="14"/>
        <end position="19"/>
    </location>
    <ligand>
        <name>NAD(+)</name>
        <dbReference type="ChEBI" id="CHEBI:57540"/>
    </ligand>
</feature>
<evidence type="ECO:0000256" key="5">
    <source>
        <dbReference type="PIRSR" id="PIRSR000105-2"/>
    </source>
</evidence>